<reference evidence="1" key="1">
    <citation type="journal article" date="2014" name="Front. Microbiol.">
        <title>High frequency of phylogenetically diverse reductive dehalogenase-homologous genes in deep subseafloor sedimentary metagenomes.</title>
        <authorList>
            <person name="Kawai M."/>
            <person name="Futagami T."/>
            <person name="Toyoda A."/>
            <person name="Takaki Y."/>
            <person name="Nishi S."/>
            <person name="Hori S."/>
            <person name="Arai W."/>
            <person name="Tsubouchi T."/>
            <person name="Morono Y."/>
            <person name="Uchiyama I."/>
            <person name="Ito T."/>
            <person name="Fujiyama A."/>
            <person name="Inagaki F."/>
            <person name="Takami H."/>
        </authorList>
    </citation>
    <scope>NUCLEOTIDE SEQUENCE</scope>
    <source>
        <strain evidence="1">Expedition CK06-06</strain>
    </source>
</reference>
<name>X1U1V6_9ZZZZ</name>
<protein>
    <submittedName>
        <fullName evidence="1">Uncharacterized protein</fullName>
    </submittedName>
</protein>
<sequence length="101" mass="11681">DDRLFGEIALALGYIHDEALRKYVEAKETWKGLNDMPEQESDCEYRNTCHFYNSKQMMCAERRLKEIYCIESPEKCAIYQQAKAIGKPLSITLWPTGKLSG</sequence>
<accession>X1U1V6</accession>
<dbReference type="EMBL" id="BARW01033601">
    <property type="protein sequence ID" value="GAJ11528.1"/>
    <property type="molecule type" value="Genomic_DNA"/>
</dbReference>
<gene>
    <name evidence="1" type="ORF">S12H4_52887</name>
</gene>
<evidence type="ECO:0000313" key="1">
    <source>
        <dbReference type="EMBL" id="GAJ11528.1"/>
    </source>
</evidence>
<comment type="caution">
    <text evidence="1">The sequence shown here is derived from an EMBL/GenBank/DDBJ whole genome shotgun (WGS) entry which is preliminary data.</text>
</comment>
<feature type="non-terminal residue" evidence="1">
    <location>
        <position position="1"/>
    </location>
</feature>
<organism evidence="1">
    <name type="scientific">marine sediment metagenome</name>
    <dbReference type="NCBI Taxonomy" id="412755"/>
    <lineage>
        <taxon>unclassified sequences</taxon>
        <taxon>metagenomes</taxon>
        <taxon>ecological metagenomes</taxon>
    </lineage>
</organism>
<dbReference type="AlphaFoldDB" id="X1U1V6"/>
<proteinExistence type="predicted"/>